<comment type="caution">
    <text evidence="3">The sequence shown here is derived from an EMBL/GenBank/DDBJ whole genome shotgun (WGS) entry which is preliminary data.</text>
</comment>
<reference evidence="3 4" key="1">
    <citation type="journal article" date="2020" name="Nature">
        <title>Six reference-quality genomes reveal evolution of bat adaptations.</title>
        <authorList>
            <person name="Jebb D."/>
            <person name="Huang Z."/>
            <person name="Pippel M."/>
            <person name="Hughes G.M."/>
            <person name="Lavrichenko K."/>
            <person name="Devanna P."/>
            <person name="Winkler S."/>
            <person name="Jermiin L.S."/>
            <person name="Skirmuntt E.C."/>
            <person name="Katzourakis A."/>
            <person name="Burkitt-Gray L."/>
            <person name="Ray D.A."/>
            <person name="Sullivan K.A.M."/>
            <person name="Roscito J.G."/>
            <person name="Kirilenko B.M."/>
            <person name="Davalos L.M."/>
            <person name="Corthals A.P."/>
            <person name="Power M.L."/>
            <person name="Jones G."/>
            <person name="Ransome R.D."/>
            <person name="Dechmann D.K.N."/>
            <person name="Locatelli A.G."/>
            <person name="Puechmaille S.J."/>
            <person name="Fedrigo O."/>
            <person name="Jarvis E.D."/>
            <person name="Hiller M."/>
            <person name="Vernes S.C."/>
            <person name="Myers E.W."/>
            <person name="Teeling E.C."/>
        </authorList>
    </citation>
    <scope>NUCLEOTIDE SEQUENCE [LARGE SCALE GENOMIC DNA]</scope>
    <source>
        <strain evidence="3">MMolMol1</strain>
        <tissue evidence="3">Muscle</tissue>
    </source>
</reference>
<evidence type="ECO:0000313" key="3">
    <source>
        <dbReference type="EMBL" id="KAF6454057.1"/>
    </source>
</evidence>
<keyword evidence="1" id="KW-0539">Nucleus</keyword>
<evidence type="ECO:0000259" key="2">
    <source>
        <dbReference type="PROSITE" id="PS51968"/>
    </source>
</evidence>
<dbReference type="PROSITE" id="PS51968">
    <property type="entry name" value="GRH_CP2_DB"/>
    <property type="match status" value="1"/>
</dbReference>
<dbReference type="GO" id="GO:0000978">
    <property type="term" value="F:RNA polymerase II cis-regulatory region sequence-specific DNA binding"/>
    <property type="evidence" value="ECO:0007669"/>
    <property type="project" value="TreeGrafter"/>
</dbReference>
<dbReference type="EMBL" id="JACASF010000010">
    <property type="protein sequence ID" value="KAF6454057.1"/>
    <property type="molecule type" value="Genomic_DNA"/>
</dbReference>
<accession>A0A7J8G232</accession>
<sequence length="173" mass="19671">MAWALKLPLADEVIESGLVQDFDASLSGIGQELGAGAYSMSDVLALPIFKQEESSLPPDNENKILPFQYVLCAATSPAVKLHDETLTYLNQGQSYEIRMLDNRKLGELPEINGKLVKSIFRVVFHDRRLQYTEHQQLEGWRWNRPGDRILDIDDTEFSGRSLFYSGHNESRNQ</sequence>
<dbReference type="PANTHER" id="PTHR11037">
    <property type="entry name" value="TRANSCRIPTION FACTOR CP2"/>
    <property type="match status" value="1"/>
</dbReference>
<dbReference type="InterPro" id="IPR007604">
    <property type="entry name" value="CP2"/>
</dbReference>
<dbReference type="GO" id="GO:0001228">
    <property type="term" value="F:DNA-binding transcription activator activity, RNA polymerase II-specific"/>
    <property type="evidence" value="ECO:0007669"/>
    <property type="project" value="TreeGrafter"/>
</dbReference>
<name>A0A7J8G232_MOLMO</name>
<feature type="domain" description="Grh/CP2 DB" evidence="2">
    <location>
        <begin position="61"/>
        <end position="173"/>
    </location>
</feature>
<keyword evidence="4" id="KW-1185">Reference proteome</keyword>
<dbReference type="PANTHER" id="PTHR11037:SF11">
    <property type="entry name" value="ALPHA-GLOBIN TRANSCRIPTION FACTOR CP2"/>
    <property type="match status" value="1"/>
</dbReference>
<gene>
    <name evidence="3" type="ORF">HJG59_018048</name>
</gene>
<dbReference type="GO" id="GO:0005634">
    <property type="term" value="C:nucleus"/>
    <property type="evidence" value="ECO:0007669"/>
    <property type="project" value="UniProtKB-SubCell"/>
</dbReference>
<organism evidence="3 4">
    <name type="scientific">Molossus molossus</name>
    <name type="common">Pallas' mastiff bat</name>
    <name type="synonym">Vespertilio molossus</name>
    <dbReference type="NCBI Taxonomy" id="27622"/>
    <lineage>
        <taxon>Eukaryota</taxon>
        <taxon>Metazoa</taxon>
        <taxon>Chordata</taxon>
        <taxon>Craniata</taxon>
        <taxon>Vertebrata</taxon>
        <taxon>Euteleostomi</taxon>
        <taxon>Mammalia</taxon>
        <taxon>Eutheria</taxon>
        <taxon>Laurasiatheria</taxon>
        <taxon>Chiroptera</taxon>
        <taxon>Yangochiroptera</taxon>
        <taxon>Molossidae</taxon>
        <taxon>Molossus</taxon>
    </lineage>
</organism>
<dbReference type="Pfam" id="PF04516">
    <property type="entry name" value="CP2"/>
    <property type="match status" value="1"/>
</dbReference>
<dbReference type="InterPro" id="IPR040167">
    <property type="entry name" value="TF_CP2-like"/>
</dbReference>
<proteinExistence type="predicted"/>
<evidence type="ECO:0000313" key="4">
    <source>
        <dbReference type="Proteomes" id="UP000550707"/>
    </source>
</evidence>
<dbReference type="Proteomes" id="UP000550707">
    <property type="component" value="Unassembled WGS sequence"/>
</dbReference>
<comment type="subcellular location">
    <subcellularLocation>
        <location evidence="1">Nucleus</location>
    </subcellularLocation>
</comment>
<dbReference type="AlphaFoldDB" id="A0A7J8G232"/>
<evidence type="ECO:0000256" key="1">
    <source>
        <dbReference type="PROSITE-ProRule" id="PRU01313"/>
    </source>
</evidence>
<keyword evidence="1" id="KW-0238">DNA-binding</keyword>
<protein>
    <submittedName>
        <fullName evidence="3">Transcription factor CP2</fullName>
    </submittedName>
</protein>